<dbReference type="Gene3D" id="1.10.150.570">
    <property type="entry name" value="GidA associated domain, C-terminal subdomain"/>
    <property type="match status" value="1"/>
</dbReference>
<dbReference type="PRINTS" id="PR00411">
    <property type="entry name" value="PNDRDTASEI"/>
</dbReference>
<dbReference type="Gene3D" id="3.50.50.60">
    <property type="entry name" value="FAD/NAD(P)-binding domain"/>
    <property type="match status" value="2"/>
</dbReference>
<comment type="similarity">
    <text evidence="3 12">Belongs to the MnmG family.</text>
</comment>
<dbReference type="InterPro" id="IPR020595">
    <property type="entry name" value="MnmG-rel_CS"/>
</dbReference>
<accession>A0A7L7KQF6</accession>
<dbReference type="SUPFAM" id="SSF51905">
    <property type="entry name" value="FAD/NAD(P)-binding domain"/>
    <property type="match status" value="1"/>
</dbReference>
<feature type="binding site" evidence="12">
    <location>
        <position position="366"/>
    </location>
    <ligand>
        <name>FAD</name>
        <dbReference type="ChEBI" id="CHEBI:57692"/>
    </ligand>
</feature>
<dbReference type="PANTHER" id="PTHR11806">
    <property type="entry name" value="GLUCOSE INHIBITED DIVISION PROTEIN A"/>
    <property type="match status" value="1"/>
</dbReference>
<comment type="subunit">
    <text evidence="10 12">Homodimer. Heterotetramer of two MnmE and two MnmG subunits.</text>
</comment>
<reference evidence="14 15" key="1">
    <citation type="submission" date="2020-02" db="EMBL/GenBank/DDBJ databases">
        <authorList>
            <person name="Zheng R.K."/>
            <person name="Sun C.M."/>
        </authorList>
    </citation>
    <scope>NUCLEOTIDE SEQUENCE [LARGE SCALE GENOMIC DNA]</scope>
    <source>
        <strain evidence="15">zrk13</strain>
    </source>
</reference>
<dbReference type="PROSITE" id="PS01281">
    <property type="entry name" value="GIDA_2"/>
    <property type="match status" value="1"/>
</dbReference>
<dbReference type="EMBL" id="CP048914">
    <property type="protein sequence ID" value="QMS85031.1"/>
    <property type="molecule type" value="Genomic_DNA"/>
</dbReference>
<dbReference type="InterPro" id="IPR049312">
    <property type="entry name" value="GIDA_C_N"/>
</dbReference>
<dbReference type="InterPro" id="IPR036188">
    <property type="entry name" value="FAD/NAD-bd_sf"/>
</dbReference>
<sequence length="620" mass="69784">MYDVIVIGGGHAGSEACLAAARMGHKTLLVTGNVNMIASMPCNPSVGGPAKGIVVREIDALGGEMGKNADKTAIQMRLLNISKGPAVRALRAQSDKVLYPKEMKQTIFNQDNLDVVEAYVDSLYLIDNAVKGIVLENGDIYKGHTVIVTTGTYMQAKILVGDQVTDSGPDKQKASKGLSKQLREVGFETTRLKTGTPPRIITKTIDFSKTERHDGDAVVRHFSFDKETYYDVDNQWPCYLTYTSSVTHDVINLNLTKSSMYSGVVEGVGPRYCPSIEDKLVRFQDKERHQIFLEPESQFIDETYVQGFSTSMPHDVQEQMIHSIPGLENAEIARYAYAIEYDAIDPRVLYPTLESKEYPNLYFAGQVNGTSGYEEAACQGLMAGINASLKLEQKSPLVLKRNEAYIGVLIDDLVTKGVKDPYRLLTSRAEYRLLLRHDNADIRLREYGYQVGLINEARYQSYQDKIRGIKSLKQVLQSIQLYPNPDTNQLIRQLGTVDIKDKTSLYDFLRRPEIHLEQLTNWVDLESFNEDVIEQVEIDIKYEGYITKAYKQAEKMLKMEDYSIPNTIDYDNIHNLALEAREKLKKIKPLTIGQASRISGVNPADISILLIHIKTLNNRL</sequence>
<comment type="subcellular location">
    <subcellularLocation>
        <location evidence="12">Cytoplasm</location>
    </subcellularLocation>
</comment>
<feature type="domain" description="tRNA uridine 5-carboxymethylaminomethyl modification enzyme C-terminal subdomain" evidence="13">
    <location>
        <begin position="540"/>
        <end position="611"/>
    </location>
</feature>
<evidence type="ECO:0000256" key="7">
    <source>
        <dbReference type="ARBA" id="ARBA00022694"/>
    </source>
</evidence>
<dbReference type="Proteomes" id="UP000514720">
    <property type="component" value="Chromosome"/>
</dbReference>
<dbReference type="Pfam" id="PF13932">
    <property type="entry name" value="SAM_GIDA_C"/>
    <property type="match status" value="1"/>
</dbReference>
<dbReference type="GO" id="GO:0050660">
    <property type="term" value="F:flavin adenine dinucleotide binding"/>
    <property type="evidence" value="ECO:0007669"/>
    <property type="project" value="UniProtKB-UniRule"/>
</dbReference>
<dbReference type="Pfam" id="PF21680">
    <property type="entry name" value="GIDA_C_1st"/>
    <property type="match status" value="1"/>
</dbReference>
<dbReference type="PROSITE" id="PS01280">
    <property type="entry name" value="GIDA_1"/>
    <property type="match status" value="1"/>
</dbReference>
<dbReference type="AlphaFoldDB" id="A0A7L7KQF6"/>
<feature type="binding site" evidence="12">
    <location>
        <position position="175"/>
    </location>
    <ligand>
        <name>FAD</name>
        <dbReference type="ChEBI" id="CHEBI:57692"/>
    </ligand>
</feature>
<evidence type="ECO:0000256" key="6">
    <source>
        <dbReference type="ARBA" id="ARBA00022630"/>
    </source>
</evidence>
<keyword evidence="7 12" id="KW-0819">tRNA processing</keyword>
<dbReference type="NCBIfam" id="TIGR00136">
    <property type="entry name" value="mnmG_gidA"/>
    <property type="match status" value="1"/>
</dbReference>
<evidence type="ECO:0000313" key="14">
    <source>
        <dbReference type="EMBL" id="QMS85031.1"/>
    </source>
</evidence>
<evidence type="ECO:0000259" key="13">
    <source>
        <dbReference type="SMART" id="SM01228"/>
    </source>
</evidence>
<evidence type="ECO:0000256" key="11">
    <source>
        <dbReference type="ARBA" id="ARBA00031800"/>
    </source>
</evidence>
<dbReference type="Pfam" id="PF01134">
    <property type="entry name" value="GIDA"/>
    <property type="match status" value="1"/>
</dbReference>
<dbReference type="SMART" id="SM01228">
    <property type="entry name" value="GIDA_assoc_3"/>
    <property type="match status" value="1"/>
</dbReference>
<keyword evidence="6 12" id="KW-0285">Flavoprotein</keyword>
<dbReference type="InterPro" id="IPR044920">
    <property type="entry name" value="MnmG_C_subdom_sf"/>
</dbReference>
<comment type="function">
    <text evidence="2 12">NAD-binding protein involved in the addition of a carboxymethylaminomethyl (cmnm) group at the wobble position (U34) of certain tRNAs, forming tRNA-cmnm(5)s(2)U34.</text>
</comment>
<dbReference type="GO" id="GO:0030488">
    <property type="term" value="P:tRNA methylation"/>
    <property type="evidence" value="ECO:0007669"/>
    <property type="project" value="TreeGrafter"/>
</dbReference>
<dbReference type="GO" id="GO:0002098">
    <property type="term" value="P:tRNA wobble uridine modification"/>
    <property type="evidence" value="ECO:0007669"/>
    <property type="project" value="InterPro"/>
</dbReference>
<evidence type="ECO:0000313" key="15">
    <source>
        <dbReference type="Proteomes" id="UP000514720"/>
    </source>
</evidence>
<dbReference type="RefSeq" id="WP_258878657.1">
    <property type="nucleotide sequence ID" value="NZ_CP048914.1"/>
</dbReference>
<evidence type="ECO:0000256" key="3">
    <source>
        <dbReference type="ARBA" id="ARBA00007653"/>
    </source>
</evidence>
<evidence type="ECO:0000256" key="10">
    <source>
        <dbReference type="ARBA" id="ARBA00025948"/>
    </source>
</evidence>
<feature type="binding site" evidence="12">
    <location>
        <begin position="8"/>
        <end position="13"/>
    </location>
    <ligand>
        <name>FAD</name>
        <dbReference type="ChEBI" id="CHEBI:57692"/>
    </ligand>
</feature>
<dbReference type="PANTHER" id="PTHR11806:SF0">
    <property type="entry name" value="PROTEIN MTO1 HOMOLOG, MITOCHONDRIAL"/>
    <property type="match status" value="1"/>
</dbReference>
<dbReference type="KEGG" id="xcl:G4Z02_04435"/>
<dbReference type="Gene3D" id="1.10.10.1800">
    <property type="entry name" value="tRNA uridine 5-carboxymethylaminomethyl modification enzyme MnmG/GidA"/>
    <property type="match status" value="1"/>
</dbReference>
<organism evidence="14 15">
    <name type="scientific">Candidatus Xianfuyuplasma coldseepsis</name>
    <dbReference type="NCBI Taxonomy" id="2782163"/>
    <lineage>
        <taxon>Bacteria</taxon>
        <taxon>Bacillati</taxon>
        <taxon>Mycoplasmatota</taxon>
        <taxon>Mollicutes</taxon>
        <taxon>Candidatus Izemoplasmatales</taxon>
        <taxon>Candidatus Izemoplasmataceae</taxon>
        <taxon>Candidatus Xianfuyuplasma</taxon>
    </lineage>
</organism>
<dbReference type="InterPro" id="IPR004416">
    <property type="entry name" value="MnmG"/>
</dbReference>
<comment type="cofactor">
    <cofactor evidence="1 12">
        <name>FAD</name>
        <dbReference type="ChEBI" id="CHEBI:57692"/>
    </cofactor>
</comment>
<dbReference type="FunFam" id="1.10.150.570:FF:000001">
    <property type="entry name" value="tRNA uridine 5-carboxymethylaminomethyl modification enzyme MnmG"/>
    <property type="match status" value="1"/>
</dbReference>
<evidence type="ECO:0000256" key="9">
    <source>
        <dbReference type="ARBA" id="ARBA00023027"/>
    </source>
</evidence>
<feature type="binding site" evidence="12">
    <location>
        <position position="120"/>
    </location>
    <ligand>
        <name>FAD</name>
        <dbReference type="ChEBI" id="CHEBI:57692"/>
    </ligand>
</feature>
<name>A0A7L7KQF6_9MOLU</name>
<evidence type="ECO:0000256" key="1">
    <source>
        <dbReference type="ARBA" id="ARBA00001974"/>
    </source>
</evidence>
<gene>
    <name evidence="12 14" type="primary">mnmG</name>
    <name evidence="12" type="synonym">gidA</name>
    <name evidence="14" type="ORF">G4Z02_04435</name>
</gene>
<feature type="binding site" evidence="12">
    <location>
        <begin position="269"/>
        <end position="283"/>
    </location>
    <ligand>
        <name>NAD(+)</name>
        <dbReference type="ChEBI" id="CHEBI:57540"/>
    </ligand>
</feature>
<dbReference type="InterPro" id="IPR002218">
    <property type="entry name" value="MnmG-rel"/>
</dbReference>
<evidence type="ECO:0000256" key="5">
    <source>
        <dbReference type="ARBA" id="ARBA00022490"/>
    </source>
</evidence>
<keyword evidence="15" id="KW-1185">Reference proteome</keyword>
<dbReference type="InterPro" id="IPR026904">
    <property type="entry name" value="MnmG_C"/>
</dbReference>
<evidence type="ECO:0000256" key="2">
    <source>
        <dbReference type="ARBA" id="ARBA00003717"/>
    </source>
</evidence>
<dbReference type="HAMAP" id="MF_00129">
    <property type="entry name" value="MnmG_GidA"/>
    <property type="match status" value="1"/>
</dbReference>
<dbReference type="GO" id="GO:0005829">
    <property type="term" value="C:cytosol"/>
    <property type="evidence" value="ECO:0007669"/>
    <property type="project" value="TreeGrafter"/>
</dbReference>
<dbReference type="FunFam" id="1.10.10.1800:FF:000001">
    <property type="entry name" value="tRNA uridine 5-carboxymethylaminomethyl modification enzyme MnmG"/>
    <property type="match status" value="1"/>
</dbReference>
<protein>
    <recommendedName>
        <fullName evidence="4 12">tRNA uridine 5-carboxymethylaminomethyl modification enzyme MnmG</fullName>
    </recommendedName>
    <alternativeName>
        <fullName evidence="11 12">Glucose-inhibited division protein A</fullName>
    </alternativeName>
</protein>
<keyword evidence="5 12" id="KW-0963">Cytoplasm</keyword>
<dbReference type="FunFam" id="3.50.50.60:FF:000002">
    <property type="entry name" value="tRNA uridine 5-carboxymethylaminomethyl modification enzyme MnmG"/>
    <property type="match status" value="1"/>
</dbReference>
<dbReference type="InterPro" id="IPR047001">
    <property type="entry name" value="MnmG_C_subdom"/>
</dbReference>
<dbReference type="InterPro" id="IPR040131">
    <property type="entry name" value="MnmG_N"/>
</dbReference>
<evidence type="ECO:0000256" key="12">
    <source>
        <dbReference type="HAMAP-Rule" id="MF_00129"/>
    </source>
</evidence>
<keyword evidence="8 12" id="KW-0274">FAD</keyword>
<proteinExistence type="inferred from homology"/>
<evidence type="ECO:0000256" key="4">
    <source>
        <dbReference type="ARBA" id="ARBA00020461"/>
    </source>
</evidence>
<evidence type="ECO:0000256" key="8">
    <source>
        <dbReference type="ARBA" id="ARBA00022827"/>
    </source>
</evidence>
<keyword evidence="9 12" id="KW-0520">NAD</keyword>